<evidence type="ECO:0000256" key="2">
    <source>
        <dbReference type="ARBA" id="ARBA00023043"/>
    </source>
</evidence>
<dbReference type="Pfam" id="PF12796">
    <property type="entry name" value="Ank_2"/>
    <property type="match status" value="3"/>
</dbReference>
<evidence type="ECO:0000256" key="3">
    <source>
        <dbReference type="PROSITE-ProRule" id="PRU00023"/>
    </source>
</evidence>
<dbReference type="OrthoDB" id="4772757at2759"/>
<dbReference type="SMART" id="SM00248">
    <property type="entry name" value="ANK"/>
    <property type="match status" value="9"/>
</dbReference>
<feature type="repeat" description="ANK" evidence="3">
    <location>
        <begin position="277"/>
        <end position="309"/>
    </location>
</feature>
<dbReference type="PROSITE" id="PS50297">
    <property type="entry name" value="ANK_REP_REGION"/>
    <property type="match status" value="5"/>
</dbReference>
<sequence length="382" mass="42388">MANREKLWKFIQQNDLKTVEQLFQSAPELFATDSSFRKGESPLHIASRYGLMEMVEFLSGFINLNVTDNNGKTALHEAASAGHALVVDFFLKHGVNADCLKAADWTPLMMACAKGHIGVMKILVSNGASITRVNKDGWNTFHIATRDQDIQIVSFLLDEAPSCWDTSSKNGRTPLHTAAIHGRVECLKLMLSTRCQYDINCKDSCGSTPLMDAIRKDHSSVVNLLLLNDASAHSENILQRNCMHVAAEAGSLNSLPILQNYITTEAMPGIVNSPDCNGTRPLHLASKEGHSDMLRSLMSIGADPHLQDANGRNALHVAKLFKQEKCVELLHEHSEKPKDRKWLSELPLYLHFSESFEVNIAKVMKLCSNDCFNTSRYGNLSI</sequence>
<evidence type="ECO:0000313" key="5">
    <source>
        <dbReference type="Proteomes" id="UP000593567"/>
    </source>
</evidence>
<evidence type="ECO:0000256" key="1">
    <source>
        <dbReference type="ARBA" id="ARBA00022737"/>
    </source>
</evidence>
<evidence type="ECO:0000313" key="4">
    <source>
        <dbReference type="EMBL" id="KAF6026343.1"/>
    </source>
</evidence>
<dbReference type="EMBL" id="VXIV02002296">
    <property type="protein sequence ID" value="KAF6026343.1"/>
    <property type="molecule type" value="Genomic_DNA"/>
</dbReference>
<dbReference type="InterPro" id="IPR002110">
    <property type="entry name" value="Ankyrin_rpt"/>
</dbReference>
<keyword evidence="1" id="KW-0677">Repeat</keyword>
<dbReference type="Pfam" id="PF13637">
    <property type="entry name" value="Ank_4"/>
    <property type="match status" value="1"/>
</dbReference>
<keyword evidence="5" id="KW-1185">Reference proteome</keyword>
<comment type="caution">
    <text evidence="4">The sequence shown here is derived from an EMBL/GenBank/DDBJ whole genome shotgun (WGS) entry which is preliminary data.</text>
</comment>
<dbReference type="AlphaFoldDB" id="A0A7J7JKJ4"/>
<keyword evidence="2 3" id="KW-0040">ANK repeat</keyword>
<organism evidence="4 5">
    <name type="scientific">Bugula neritina</name>
    <name type="common">Brown bryozoan</name>
    <name type="synonym">Sertularia neritina</name>
    <dbReference type="NCBI Taxonomy" id="10212"/>
    <lineage>
        <taxon>Eukaryota</taxon>
        <taxon>Metazoa</taxon>
        <taxon>Spiralia</taxon>
        <taxon>Lophotrochozoa</taxon>
        <taxon>Bryozoa</taxon>
        <taxon>Gymnolaemata</taxon>
        <taxon>Cheilostomatida</taxon>
        <taxon>Flustrina</taxon>
        <taxon>Buguloidea</taxon>
        <taxon>Bugulidae</taxon>
        <taxon>Bugula</taxon>
    </lineage>
</organism>
<dbReference type="Gene3D" id="1.25.40.20">
    <property type="entry name" value="Ankyrin repeat-containing domain"/>
    <property type="match status" value="2"/>
</dbReference>
<gene>
    <name evidence="4" type="ORF">EB796_015348</name>
</gene>
<accession>A0A7J7JKJ4</accession>
<dbReference type="Proteomes" id="UP000593567">
    <property type="component" value="Unassembled WGS sequence"/>
</dbReference>
<feature type="repeat" description="ANK" evidence="3">
    <location>
        <begin position="38"/>
        <end position="58"/>
    </location>
</feature>
<dbReference type="PANTHER" id="PTHR24173:SF74">
    <property type="entry name" value="ANKYRIN REPEAT DOMAIN-CONTAINING PROTEIN 16"/>
    <property type="match status" value="1"/>
</dbReference>
<dbReference type="PANTHER" id="PTHR24173">
    <property type="entry name" value="ANKYRIN REPEAT CONTAINING"/>
    <property type="match status" value="1"/>
</dbReference>
<feature type="repeat" description="ANK" evidence="3">
    <location>
        <begin position="205"/>
        <end position="237"/>
    </location>
</feature>
<dbReference type="PROSITE" id="PS50088">
    <property type="entry name" value="ANK_REPEAT"/>
    <property type="match status" value="6"/>
</dbReference>
<proteinExistence type="predicted"/>
<protein>
    <submittedName>
        <fullName evidence="4">ANKRD16</fullName>
    </submittedName>
</protein>
<feature type="repeat" description="ANK" evidence="3">
    <location>
        <begin position="70"/>
        <end position="102"/>
    </location>
</feature>
<name>A0A7J7JKJ4_BUGNE</name>
<dbReference type="PRINTS" id="PR01415">
    <property type="entry name" value="ANKYRIN"/>
</dbReference>
<dbReference type="SUPFAM" id="SSF48403">
    <property type="entry name" value="Ankyrin repeat"/>
    <property type="match status" value="1"/>
</dbReference>
<feature type="repeat" description="ANK" evidence="3">
    <location>
        <begin position="103"/>
        <end position="135"/>
    </location>
</feature>
<dbReference type="InterPro" id="IPR036770">
    <property type="entry name" value="Ankyrin_rpt-contain_sf"/>
</dbReference>
<feature type="repeat" description="ANK" evidence="3">
    <location>
        <begin position="170"/>
        <end position="202"/>
    </location>
</feature>
<reference evidence="4" key="1">
    <citation type="submission" date="2020-06" db="EMBL/GenBank/DDBJ databases">
        <title>Draft genome of Bugula neritina, a colonial animal packing powerful symbionts and potential medicines.</title>
        <authorList>
            <person name="Rayko M."/>
        </authorList>
    </citation>
    <scope>NUCLEOTIDE SEQUENCE [LARGE SCALE GENOMIC DNA]</scope>
    <source>
        <strain evidence="4">Kwan_BN1</strain>
    </source>
</reference>